<dbReference type="SUPFAM" id="SSF52540">
    <property type="entry name" value="P-loop containing nucleoside triphosphate hydrolases"/>
    <property type="match status" value="1"/>
</dbReference>
<dbReference type="InterPro" id="IPR053137">
    <property type="entry name" value="NLR-like"/>
</dbReference>
<feature type="domain" description="Nephrocystin 3-like N-terminal" evidence="4">
    <location>
        <begin position="357"/>
        <end position="523"/>
    </location>
</feature>
<evidence type="ECO:0000256" key="1">
    <source>
        <dbReference type="ARBA" id="ARBA00022737"/>
    </source>
</evidence>
<dbReference type="Gene3D" id="1.25.40.20">
    <property type="entry name" value="Ankyrin repeat-containing domain"/>
    <property type="match status" value="1"/>
</dbReference>
<evidence type="ECO:0000313" key="6">
    <source>
        <dbReference type="Proteomes" id="UP000764110"/>
    </source>
</evidence>
<dbReference type="InterPro" id="IPR035994">
    <property type="entry name" value="Nucleoside_phosphorylase_sf"/>
</dbReference>
<dbReference type="SUPFAM" id="SSF48403">
    <property type="entry name" value="Ankyrin repeat"/>
    <property type="match status" value="1"/>
</dbReference>
<dbReference type="Pfam" id="PF24883">
    <property type="entry name" value="NPHP3_N"/>
    <property type="match status" value="1"/>
</dbReference>
<feature type="region of interest" description="Disordered" evidence="2">
    <location>
        <begin position="767"/>
        <end position="786"/>
    </location>
</feature>
<dbReference type="GO" id="GO:0003824">
    <property type="term" value="F:catalytic activity"/>
    <property type="evidence" value="ECO:0007669"/>
    <property type="project" value="InterPro"/>
</dbReference>
<dbReference type="EMBL" id="JACEFI010000048">
    <property type="protein sequence ID" value="KAH0591773.1"/>
    <property type="molecule type" value="Genomic_DNA"/>
</dbReference>
<protein>
    <recommendedName>
        <fullName evidence="7">Ankyrin repeat-containing domain protein</fullName>
    </recommendedName>
</protein>
<dbReference type="Pfam" id="PF22939">
    <property type="entry name" value="WHD_GPIID"/>
    <property type="match status" value="1"/>
</dbReference>
<accession>A0A9P8M181</accession>
<proteinExistence type="predicted"/>
<evidence type="ECO:0000259" key="4">
    <source>
        <dbReference type="Pfam" id="PF24883"/>
    </source>
</evidence>
<dbReference type="GO" id="GO:0009116">
    <property type="term" value="P:nucleoside metabolic process"/>
    <property type="evidence" value="ECO:0007669"/>
    <property type="project" value="InterPro"/>
</dbReference>
<dbReference type="SUPFAM" id="SSF53167">
    <property type="entry name" value="Purine and uridine phosphorylases"/>
    <property type="match status" value="1"/>
</dbReference>
<evidence type="ECO:0008006" key="7">
    <source>
        <dbReference type="Google" id="ProtNLM"/>
    </source>
</evidence>
<dbReference type="Proteomes" id="UP000764110">
    <property type="component" value="Unassembled WGS sequence"/>
</dbReference>
<dbReference type="Gene3D" id="3.40.50.300">
    <property type="entry name" value="P-loop containing nucleotide triphosphate hydrolases"/>
    <property type="match status" value="1"/>
</dbReference>
<dbReference type="InterPro" id="IPR054471">
    <property type="entry name" value="GPIID_WHD"/>
</dbReference>
<dbReference type="InterPro" id="IPR056884">
    <property type="entry name" value="NPHP3-like_N"/>
</dbReference>
<dbReference type="AlphaFoldDB" id="A0A9P8M181"/>
<evidence type="ECO:0000259" key="3">
    <source>
        <dbReference type="Pfam" id="PF22939"/>
    </source>
</evidence>
<keyword evidence="1" id="KW-0677">Repeat</keyword>
<organism evidence="5 6">
    <name type="scientific">Metarhizium humberi</name>
    <dbReference type="NCBI Taxonomy" id="2596975"/>
    <lineage>
        <taxon>Eukaryota</taxon>
        <taxon>Fungi</taxon>
        <taxon>Dikarya</taxon>
        <taxon>Ascomycota</taxon>
        <taxon>Pezizomycotina</taxon>
        <taxon>Sordariomycetes</taxon>
        <taxon>Hypocreomycetidae</taxon>
        <taxon>Hypocreales</taxon>
        <taxon>Clavicipitaceae</taxon>
        <taxon>Metarhizium</taxon>
    </lineage>
</organism>
<evidence type="ECO:0000256" key="2">
    <source>
        <dbReference type="SAM" id="MobiDB-lite"/>
    </source>
</evidence>
<name>A0A9P8M181_9HYPO</name>
<dbReference type="PANTHER" id="PTHR46082:SF6">
    <property type="entry name" value="AAA+ ATPASE DOMAIN-CONTAINING PROTEIN-RELATED"/>
    <property type="match status" value="1"/>
</dbReference>
<keyword evidence="6" id="KW-1185">Reference proteome</keyword>
<sequence length="1196" mass="133186">MDNPRQLETQSYTVALICPLAIESSAIQLMLDEFHKNPPLDTRADDNQYTCGSIYGHNVVIVSLPLWQNGVVSASHLVNPLTQTFPNLRATLLIGVGGGIPCENPNEDPKQDIHLGDVVIGWSKSGNPAVIQWDSGKRLRSGKINRTSIFPPPDRRILNSLTKLQSERILNKAQFQEHLKKCTEEPSVGSKFAYPGVVNDTLYEATYRHPGGTPTCASCDPQRVIYRRPRDTTDLEVHFGTIASGSSVMQDPKARDKIRKEEKAICFEMEAAGILGRQNCLVLRGISDYADSHKNDMWKPYAAATAASVAREILRIMDPGEITGLSKLTSEEQECLDTFSTCDYERYLLQSPQKFPGTLKWFSSHETYCTWLNTTSSQLLLVNGPPGCGKTVISRALIDELCGLQESRIRPTYFFCNNAVPSQRKAHGILTGLIHQILVRHSGSAFKVVLPYYRARNQSQWALETLWELFAALVLDGLCPCLVIDGLDECDDHSQTFIIQHFHQLVFPSALPRLPLKVFLTCRLTFTVKAAMISYPISLVLAMEQQHQNISGDLSLVIQAKITTFANLYRISPEVQRDIARKIEDKADGNFLWVTLAEDLLSRESIVTVDGIEQLLDRIPSGLTGVYNAVLKSIDPRRSGDAINILKWITLAARPLKTAELGLALALESGSRDMKYSARRQFLNVELELLKILGPLVKVLNDEVYLVHQSAKEFLLGSAFDGNGGHLEPHIQIVPSRDHATLAEVSLRYLSVCGFQERAEPIIQHLDKEDSDLNKEDGQVSAQDPKEDNHPIYAAVDWLRNRRRALAPILEEFPFLEYAGSNWTFHAKHQDQALDYSSFDWLFDKSSAIFQQWKALNDLNGGLLFRACLSLRQFELGILHVEKDVIRGDASPIHIAASFGLNDLVICIFKRSGRDWDSALAVASDAGHCDVVEFFLRQATYDCSLKHAILRASTMGHHNVVSILLKHGAMAYDGVLAAGFNGRDKVMQLLLESGAHRQRHLALLAASIGGHSSTVTIILQGMDTLPSYSREIAFSMIEAHNCGIEDPGYLATTLELMEIIEEDNPKHNSILAQFWSPLLISTMLGRDNVVEVLLKGNHIAGQDVGEWEVALLIATVVGFSSIVDLLLDYWNDGARLEISVVRGSGTQHNLLINRILKKMLGRRDPFVRKQEALQTAIKAGNEEARLMIEAYDVQGK</sequence>
<dbReference type="PANTHER" id="PTHR46082">
    <property type="entry name" value="ATP/GTP-BINDING PROTEIN-RELATED"/>
    <property type="match status" value="1"/>
</dbReference>
<gene>
    <name evidence="5" type="ORF">MHUMG1_10505</name>
</gene>
<reference evidence="5 6" key="1">
    <citation type="submission" date="2020-07" db="EMBL/GenBank/DDBJ databases">
        <title>Metarhizium humberi genome.</title>
        <authorList>
            <person name="Lysoe E."/>
        </authorList>
    </citation>
    <scope>NUCLEOTIDE SEQUENCE [LARGE SCALE GENOMIC DNA]</scope>
    <source>
        <strain evidence="5 6">ESALQ1638</strain>
    </source>
</reference>
<dbReference type="InterPro" id="IPR036770">
    <property type="entry name" value="Ankyrin_rpt-contain_sf"/>
</dbReference>
<dbReference type="InterPro" id="IPR027417">
    <property type="entry name" value="P-loop_NTPase"/>
</dbReference>
<feature type="domain" description="GPI inositol-deacylase winged helix" evidence="3">
    <location>
        <begin position="641"/>
        <end position="718"/>
    </location>
</feature>
<dbReference type="Gene3D" id="3.40.50.1580">
    <property type="entry name" value="Nucleoside phosphorylase domain"/>
    <property type="match status" value="1"/>
</dbReference>
<evidence type="ECO:0000313" key="5">
    <source>
        <dbReference type="EMBL" id="KAH0591773.1"/>
    </source>
</evidence>
<comment type="caution">
    <text evidence="5">The sequence shown here is derived from an EMBL/GenBank/DDBJ whole genome shotgun (WGS) entry which is preliminary data.</text>
</comment>